<evidence type="ECO:0000256" key="1">
    <source>
        <dbReference type="SAM" id="Phobius"/>
    </source>
</evidence>
<dbReference type="Proteomes" id="UP001642540">
    <property type="component" value="Unassembled WGS sequence"/>
</dbReference>
<accession>A0ABP1RHR7</accession>
<feature type="transmembrane region" description="Helical" evidence="1">
    <location>
        <begin position="22"/>
        <end position="45"/>
    </location>
</feature>
<keyword evidence="1" id="KW-1133">Transmembrane helix</keyword>
<evidence type="ECO:0000313" key="2">
    <source>
        <dbReference type="EMBL" id="CAL8128550.1"/>
    </source>
</evidence>
<protein>
    <recommendedName>
        <fullName evidence="4">O-acyltransferase WSD1 C-terminal domain-containing protein</fullName>
    </recommendedName>
</protein>
<name>A0ABP1RHR7_9HEXA</name>
<organism evidence="2 3">
    <name type="scientific">Orchesella dallaii</name>
    <dbReference type="NCBI Taxonomy" id="48710"/>
    <lineage>
        <taxon>Eukaryota</taxon>
        <taxon>Metazoa</taxon>
        <taxon>Ecdysozoa</taxon>
        <taxon>Arthropoda</taxon>
        <taxon>Hexapoda</taxon>
        <taxon>Collembola</taxon>
        <taxon>Entomobryomorpha</taxon>
        <taxon>Entomobryoidea</taxon>
        <taxon>Orchesellidae</taxon>
        <taxon>Orchesellinae</taxon>
        <taxon>Orchesella</taxon>
    </lineage>
</organism>
<dbReference type="PANTHER" id="PTHR31650:SF1">
    <property type="entry name" value="WAX ESTER SYNTHASE_DIACYLGLYCEROL ACYLTRANSFERASE 4-RELATED"/>
    <property type="match status" value="1"/>
</dbReference>
<keyword evidence="3" id="KW-1185">Reference proteome</keyword>
<keyword evidence="1" id="KW-0812">Transmembrane</keyword>
<evidence type="ECO:0000313" key="3">
    <source>
        <dbReference type="Proteomes" id="UP001642540"/>
    </source>
</evidence>
<comment type="caution">
    <text evidence="2">The sequence shown here is derived from an EMBL/GenBank/DDBJ whole genome shotgun (WGS) entry which is preliminary data.</text>
</comment>
<evidence type="ECO:0008006" key="4">
    <source>
        <dbReference type="Google" id="ProtNLM"/>
    </source>
</evidence>
<dbReference type="PANTHER" id="PTHR31650">
    <property type="entry name" value="O-ACYLTRANSFERASE (WSD1-LIKE) FAMILY PROTEIN"/>
    <property type="match status" value="1"/>
</dbReference>
<sequence length="521" mass="59276">MCLKNIISLSDLKVNPDTIQKYILGGICSGLFTIFIVISIPIYIFRYIVAFSAKWLRPDLSEILDPVSSLWVNDLYTGKPPRCSIIVPMTFQGQWTPEKFKQIILDKWINAVDRKTGDLVYEKLCQYPERWLGFTFWKHSRNKFNIENHAYYHESKGNLVTSEKLNELIEKLLNAPYPPKRSLWELHYVANYKNTQDKEMRYSSQKPMFALILKFHHSLGDGYSFMCAVTEGLCGHSLESLKVPRPRPPEITLKEEILKNINLLFRLLLDLPYEMGRMFEECPWKIEDENKAWWQLYGRSNLIPVKDIKYIKNAFGVSFASVIVSAMSFGIHKDLEKRNNLKRRPVMSSWSALPVPRRSKKLSNCFTGTLFDMPTIGFPDPISRLQACHSILQRTQSSSIPYGIRLHQIVVGSHLSPVCRLLSKNKMISTGLSNFPGIPIKIGINDAIGISSDFAVGAAPGNGGKLKLTCVGVSVQSYAEYIRIAVTAENAVMTREQVDTFIRNMLSEIHTLNTLAIAKTA</sequence>
<dbReference type="EMBL" id="CAXLJM020000075">
    <property type="protein sequence ID" value="CAL8128550.1"/>
    <property type="molecule type" value="Genomic_DNA"/>
</dbReference>
<reference evidence="2 3" key="1">
    <citation type="submission" date="2024-08" db="EMBL/GenBank/DDBJ databases">
        <authorList>
            <person name="Cucini C."/>
            <person name="Frati F."/>
        </authorList>
    </citation>
    <scope>NUCLEOTIDE SEQUENCE [LARGE SCALE GENOMIC DNA]</scope>
</reference>
<proteinExistence type="predicted"/>
<keyword evidence="1" id="KW-0472">Membrane</keyword>
<dbReference type="InterPro" id="IPR045034">
    <property type="entry name" value="O-acyltransferase_WSD1-like"/>
</dbReference>
<gene>
    <name evidence="2" type="ORF">ODALV1_LOCUS22316</name>
</gene>